<accession>A0A9P0ECW5</accession>
<sequence>MIIVQSLVEVITVFRAIESIILSAQQEGPISISHVFLTSSCRDVNKNKLALGQKKQIGPS</sequence>
<keyword evidence="2" id="KW-1185">Reference proteome</keyword>
<evidence type="ECO:0000313" key="2">
    <source>
        <dbReference type="Proteomes" id="UP001152798"/>
    </source>
</evidence>
<name>A0A9P0ECW5_NEZVI</name>
<proteinExistence type="predicted"/>
<organism evidence="1 2">
    <name type="scientific">Nezara viridula</name>
    <name type="common">Southern green stink bug</name>
    <name type="synonym">Cimex viridulus</name>
    <dbReference type="NCBI Taxonomy" id="85310"/>
    <lineage>
        <taxon>Eukaryota</taxon>
        <taxon>Metazoa</taxon>
        <taxon>Ecdysozoa</taxon>
        <taxon>Arthropoda</taxon>
        <taxon>Hexapoda</taxon>
        <taxon>Insecta</taxon>
        <taxon>Pterygota</taxon>
        <taxon>Neoptera</taxon>
        <taxon>Paraneoptera</taxon>
        <taxon>Hemiptera</taxon>
        <taxon>Heteroptera</taxon>
        <taxon>Panheteroptera</taxon>
        <taxon>Pentatomomorpha</taxon>
        <taxon>Pentatomoidea</taxon>
        <taxon>Pentatomidae</taxon>
        <taxon>Pentatominae</taxon>
        <taxon>Nezara</taxon>
    </lineage>
</organism>
<gene>
    <name evidence="1" type="ORF">NEZAVI_LOCUS3553</name>
</gene>
<evidence type="ECO:0000313" key="1">
    <source>
        <dbReference type="EMBL" id="CAH1392787.1"/>
    </source>
</evidence>
<dbReference type="Proteomes" id="UP001152798">
    <property type="component" value="Chromosome 2"/>
</dbReference>
<dbReference type="AlphaFoldDB" id="A0A9P0ECW5"/>
<protein>
    <submittedName>
        <fullName evidence="1">Uncharacterized protein</fullName>
    </submittedName>
</protein>
<reference evidence="1" key="1">
    <citation type="submission" date="2022-01" db="EMBL/GenBank/DDBJ databases">
        <authorList>
            <person name="King R."/>
        </authorList>
    </citation>
    <scope>NUCLEOTIDE SEQUENCE</scope>
</reference>
<dbReference type="EMBL" id="OV725078">
    <property type="protein sequence ID" value="CAH1392787.1"/>
    <property type="molecule type" value="Genomic_DNA"/>
</dbReference>